<sequence length="347" mass="37512">MMKAARFIGPEKIEYSDVPKPQIEKDEVLIKVKAVGICGSDMELYYGEHNYIKKGLTKYPLIPGHEWSGQIEEVGSDVSDFKVGDRVTGDVSLGCGKCNMCKSGRFNLCPNRVVIGSYKNRDGAFAEYIKLPYKNVYKIPDNISYEEAAMVEPAATAAYGVIKGKVGYGDTVLVIGDGSIGQLSMQCAKIAGASKVFVVGSWDEKLEIAKSTGADAVMSYKKDDVLAKVDELTGGVGVDVVIESSGNIKTVNQSLHAMKPGGKVILLSLYTTPEFMAEINLIITKDAEVIGVLASPNTFKPTLDLMESGRINVRPLITQKFPLSKAQEAIDTIADRSICTIKPVLIP</sequence>
<proteinExistence type="inferred from homology"/>
<dbReference type="EMBL" id="FUZT01000001">
    <property type="protein sequence ID" value="SKC36329.1"/>
    <property type="molecule type" value="Genomic_DNA"/>
</dbReference>
<comment type="similarity">
    <text evidence="4">Belongs to the zinc-containing alcohol dehydrogenase family.</text>
</comment>
<dbReference type="SUPFAM" id="SSF50129">
    <property type="entry name" value="GroES-like"/>
    <property type="match status" value="1"/>
</dbReference>
<gene>
    <name evidence="6" type="ORF">SAMN02194393_00146</name>
</gene>
<evidence type="ECO:0000256" key="2">
    <source>
        <dbReference type="ARBA" id="ARBA00022833"/>
    </source>
</evidence>
<dbReference type="InterPro" id="IPR011032">
    <property type="entry name" value="GroES-like_sf"/>
</dbReference>
<dbReference type="SMART" id="SM00829">
    <property type="entry name" value="PKS_ER"/>
    <property type="match status" value="1"/>
</dbReference>
<feature type="domain" description="Enoyl reductase (ER)" evidence="5">
    <location>
        <begin position="9"/>
        <end position="345"/>
    </location>
</feature>
<dbReference type="Proteomes" id="UP000190285">
    <property type="component" value="Unassembled WGS sequence"/>
</dbReference>
<dbReference type="GO" id="GO:0016491">
    <property type="term" value="F:oxidoreductase activity"/>
    <property type="evidence" value="ECO:0007669"/>
    <property type="project" value="UniProtKB-KW"/>
</dbReference>
<dbReference type="InterPro" id="IPR013149">
    <property type="entry name" value="ADH-like_C"/>
</dbReference>
<dbReference type="InterPro" id="IPR020843">
    <property type="entry name" value="ER"/>
</dbReference>
<dbReference type="Gene3D" id="3.40.50.720">
    <property type="entry name" value="NAD(P)-binding Rossmann-like Domain"/>
    <property type="match status" value="1"/>
</dbReference>
<dbReference type="InterPro" id="IPR013154">
    <property type="entry name" value="ADH-like_N"/>
</dbReference>
<evidence type="ECO:0000259" key="5">
    <source>
        <dbReference type="SMART" id="SM00829"/>
    </source>
</evidence>
<name>A0A1T5IAX4_9FIRM</name>
<keyword evidence="2 4" id="KW-0862">Zinc</keyword>
<dbReference type="PANTHER" id="PTHR43401:SF2">
    <property type="entry name" value="L-THREONINE 3-DEHYDROGENASE"/>
    <property type="match status" value="1"/>
</dbReference>
<keyword evidence="1 4" id="KW-0479">Metal-binding</keyword>
<dbReference type="InterPro" id="IPR050129">
    <property type="entry name" value="Zn_alcohol_dh"/>
</dbReference>
<dbReference type="GO" id="GO:0008270">
    <property type="term" value="F:zinc ion binding"/>
    <property type="evidence" value="ECO:0007669"/>
    <property type="project" value="InterPro"/>
</dbReference>
<dbReference type="CDD" id="cd08236">
    <property type="entry name" value="sugar_DH"/>
    <property type="match status" value="1"/>
</dbReference>
<dbReference type="STRING" id="36842.SAMN02194393_00146"/>
<dbReference type="AlphaFoldDB" id="A0A1T5IAX4"/>
<reference evidence="6 7" key="1">
    <citation type="submission" date="2017-02" db="EMBL/GenBank/DDBJ databases">
        <authorList>
            <person name="Peterson S.W."/>
        </authorList>
    </citation>
    <scope>NUCLEOTIDE SEQUENCE [LARGE SCALE GENOMIC DNA]</scope>
    <source>
        <strain evidence="6 7">M1</strain>
    </source>
</reference>
<dbReference type="SUPFAM" id="SSF51735">
    <property type="entry name" value="NAD(P)-binding Rossmann-fold domains"/>
    <property type="match status" value="1"/>
</dbReference>
<organism evidence="6 7">
    <name type="scientific">Maledivibacter halophilus</name>
    <dbReference type="NCBI Taxonomy" id="36842"/>
    <lineage>
        <taxon>Bacteria</taxon>
        <taxon>Bacillati</taxon>
        <taxon>Bacillota</taxon>
        <taxon>Clostridia</taxon>
        <taxon>Peptostreptococcales</taxon>
        <taxon>Caminicellaceae</taxon>
        <taxon>Maledivibacter</taxon>
    </lineage>
</organism>
<dbReference type="Pfam" id="PF08240">
    <property type="entry name" value="ADH_N"/>
    <property type="match status" value="1"/>
</dbReference>
<keyword evidence="7" id="KW-1185">Reference proteome</keyword>
<dbReference type="InterPro" id="IPR036291">
    <property type="entry name" value="NAD(P)-bd_dom_sf"/>
</dbReference>
<dbReference type="PROSITE" id="PS00059">
    <property type="entry name" value="ADH_ZINC"/>
    <property type="match status" value="1"/>
</dbReference>
<dbReference type="PANTHER" id="PTHR43401">
    <property type="entry name" value="L-THREONINE 3-DEHYDROGENASE"/>
    <property type="match status" value="1"/>
</dbReference>
<evidence type="ECO:0000313" key="7">
    <source>
        <dbReference type="Proteomes" id="UP000190285"/>
    </source>
</evidence>
<evidence type="ECO:0000256" key="4">
    <source>
        <dbReference type="RuleBase" id="RU361277"/>
    </source>
</evidence>
<comment type="cofactor">
    <cofactor evidence="4">
        <name>Zn(2+)</name>
        <dbReference type="ChEBI" id="CHEBI:29105"/>
    </cofactor>
</comment>
<protein>
    <submittedName>
        <fullName evidence="6">L-iditol 2-dehydrogenase</fullName>
    </submittedName>
</protein>
<accession>A0A1T5IAX4</accession>
<dbReference type="Pfam" id="PF00107">
    <property type="entry name" value="ADH_zinc_N"/>
    <property type="match status" value="1"/>
</dbReference>
<evidence type="ECO:0000256" key="3">
    <source>
        <dbReference type="ARBA" id="ARBA00023002"/>
    </source>
</evidence>
<dbReference type="Gene3D" id="3.90.180.10">
    <property type="entry name" value="Medium-chain alcohol dehydrogenases, catalytic domain"/>
    <property type="match status" value="1"/>
</dbReference>
<evidence type="ECO:0000256" key="1">
    <source>
        <dbReference type="ARBA" id="ARBA00022723"/>
    </source>
</evidence>
<keyword evidence="3" id="KW-0560">Oxidoreductase</keyword>
<dbReference type="InterPro" id="IPR002328">
    <property type="entry name" value="ADH_Zn_CS"/>
</dbReference>
<dbReference type="RefSeq" id="WP_170917218.1">
    <property type="nucleotide sequence ID" value="NZ_FUZT01000001.1"/>
</dbReference>
<evidence type="ECO:0000313" key="6">
    <source>
        <dbReference type="EMBL" id="SKC36329.1"/>
    </source>
</evidence>